<sequence length="384" mass="40669">MTEATEPIRTERLLGRRGFLGAAAGAVPAVLGPAGAAGATGATGGTAEPTGAAPAHGAVARMLAVPGEQRDLPWIQDALQMALALELATIPPYLCGWWSVRDRSSAPARLIQEIVHDEMFHMALVCNMLVAVGGRPRVVEAAMAYPSRLPGGVRQDLTVYLGGLSRDSVRDVMMGIERPEKPLTRAAGAPSIGAFYTALTAAFEDVNPPLSTDGQLRQRIGADLLEPVGRLSDVARAVETIREQGEGTAASPDSAVGRSMLGHYYAFGEIYNERLLRQVDGAWEFSGDALPFPDVRPMAVVPAGGWPSPARAVRRLLDQCDAHYTTVLTELEAAWDGGGHRALGRAIGAMRSLERPATRLMDIPVPGTEQTYGPQFRPVPPGGS</sequence>
<evidence type="ECO:0000256" key="1">
    <source>
        <dbReference type="SAM" id="MobiDB-lite"/>
    </source>
</evidence>
<dbReference type="SUPFAM" id="SSF47240">
    <property type="entry name" value="Ferritin-like"/>
    <property type="match status" value="1"/>
</dbReference>
<evidence type="ECO:0000313" key="4">
    <source>
        <dbReference type="Proteomes" id="UP001596435"/>
    </source>
</evidence>
<dbReference type="PANTHER" id="PTHR34400">
    <property type="match status" value="1"/>
</dbReference>
<dbReference type="InterPro" id="IPR009078">
    <property type="entry name" value="Ferritin-like_SF"/>
</dbReference>
<feature type="domain" description="Iminophenyl-pyruvate dimer synthase" evidence="2">
    <location>
        <begin position="79"/>
        <end position="272"/>
    </location>
</feature>
<dbReference type="PANTHER" id="PTHR34400:SF4">
    <property type="entry name" value="MEMBRANE PROTEIN"/>
    <property type="match status" value="1"/>
</dbReference>
<name>A0ABW2FLI6_9ACTN</name>
<dbReference type="InterPro" id="IPR012347">
    <property type="entry name" value="Ferritin-like"/>
</dbReference>
<comment type="caution">
    <text evidence="3">The sequence shown here is derived from an EMBL/GenBank/DDBJ whole genome shotgun (WGS) entry which is preliminary data.</text>
</comment>
<dbReference type="Pfam" id="PF12902">
    <property type="entry name" value="Ferritin-like"/>
    <property type="match status" value="1"/>
</dbReference>
<evidence type="ECO:0000259" key="2">
    <source>
        <dbReference type="Pfam" id="PF12902"/>
    </source>
</evidence>
<accession>A0ABW2FLI6</accession>
<gene>
    <name evidence="3" type="ORF">ACFQMG_00985</name>
</gene>
<feature type="region of interest" description="Disordered" evidence="1">
    <location>
        <begin position="364"/>
        <end position="384"/>
    </location>
</feature>
<organism evidence="3 4">
    <name type="scientific">Kitasatospora paranensis</name>
    <dbReference type="NCBI Taxonomy" id="258053"/>
    <lineage>
        <taxon>Bacteria</taxon>
        <taxon>Bacillati</taxon>
        <taxon>Actinomycetota</taxon>
        <taxon>Actinomycetes</taxon>
        <taxon>Kitasatosporales</taxon>
        <taxon>Streptomycetaceae</taxon>
        <taxon>Kitasatospora</taxon>
    </lineage>
</organism>
<proteinExistence type="predicted"/>
<dbReference type="Gene3D" id="1.20.1260.10">
    <property type="match status" value="1"/>
</dbReference>
<protein>
    <submittedName>
        <fullName evidence="3">Ferritin-like protein</fullName>
    </submittedName>
</protein>
<dbReference type="PROSITE" id="PS51318">
    <property type="entry name" value="TAT"/>
    <property type="match status" value="1"/>
</dbReference>
<keyword evidence="4" id="KW-1185">Reference proteome</keyword>
<dbReference type="Proteomes" id="UP001596435">
    <property type="component" value="Unassembled WGS sequence"/>
</dbReference>
<evidence type="ECO:0000313" key="3">
    <source>
        <dbReference type="EMBL" id="MFC7178134.1"/>
    </source>
</evidence>
<dbReference type="EMBL" id="JBHTAJ010000002">
    <property type="protein sequence ID" value="MFC7178134.1"/>
    <property type="molecule type" value="Genomic_DNA"/>
</dbReference>
<reference evidence="4" key="1">
    <citation type="journal article" date="2019" name="Int. J. Syst. Evol. Microbiol.">
        <title>The Global Catalogue of Microorganisms (GCM) 10K type strain sequencing project: providing services to taxonomists for standard genome sequencing and annotation.</title>
        <authorList>
            <consortium name="The Broad Institute Genomics Platform"/>
            <consortium name="The Broad Institute Genome Sequencing Center for Infectious Disease"/>
            <person name="Wu L."/>
            <person name="Ma J."/>
        </authorList>
    </citation>
    <scope>NUCLEOTIDE SEQUENCE [LARGE SCALE GENOMIC DNA]</scope>
    <source>
        <strain evidence="4">CGMCC 1.12859</strain>
    </source>
</reference>
<dbReference type="RefSeq" id="WP_380230239.1">
    <property type="nucleotide sequence ID" value="NZ_JBHSVH010000002.1"/>
</dbReference>
<dbReference type="InterPro" id="IPR026820">
    <property type="entry name" value="VioB/RebD_dom"/>
</dbReference>
<dbReference type="InterPro" id="IPR006311">
    <property type="entry name" value="TAT_signal"/>
</dbReference>